<sequence>MTLMSLAEKLSDLTRQALSYTDARDWAALELLQNEREKLLLQLRDHISERPVQSEQESLRLAEILNQIKDADQGMSQRIERLKAELLDENHDLKKGQRMQKAYKPLG</sequence>
<comment type="subcellular location">
    <subcellularLocation>
        <location evidence="1">Cytoplasm</location>
        <location evidence="1">Cytosol</location>
    </subcellularLocation>
</comment>
<keyword evidence="3" id="KW-1005">Bacterial flagellum biogenesis</keyword>
<comment type="caution">
    <text evidence="7">The sequence shown here is derived from an EMBL/GenBank/DDBJ whole genome shotgun (WGS) entry which is preliminary data.</text>
</comment>
<evidence type="ECO:0000256" key="1">
    <source>
        <dbReference type="ARBA" id="ARBA00004514"/>
    </source>
</evidence>
<evidence type="ECO:0000256" key="5">
    <source>
        <dbReference type="ARBA" id="ARBA00093797"/>
    </source>
</evidence>
<dbReference type="Pfam" id="PF05400">
    <property type="entry name" value="FliT"/>
    <property type="match status" value="1"/>
</dbReference>
<dbReference type="Proteomes" id="UP000250744">
    <property type="component" value="Unassembled WGS sequence"/>
</dbReference>
<keyword evidence="4" id="KW-0143">Chaperone</keyword>
<reference evidence="7 8" key="1">
    <citation type="submission" date="2018-06" db="EMBL/GenBank/DDBJ databases">
        <title>Nitrincola tibetense sp. nov., isolated from Lake XuguoCo on Tibetan Plateau.</title>
        <authorList>
            <person name="Xing P."/>
        </authorList>
    </citation>
    <scope>NUCLEOTIDE SEQUENCE [LARGE SCALE GENOMIC DNA]</scope>
    <source>
        <strain evidence="8">xg18</strain>
    </source>
</reference>
<evidence type="ECO:0000313" key="8">
    <source>
        <dbReference type="Proteomes" id="UP000250744"/>
    </source>
</evidence>
<dbReference type="RefSeq" id="WP_112160515.1">
    <property type="nucleotide sequence ID" value="NZ_QKRX01000019.1"/>
</dbReference>
<name>A0A364NI02_9GAMM</name>
<dbReference type="AlphaFoldDB" id="A0A364NI02"/>
<dbReference type="Gene3D" id="1.20.58.380">
    <property type="entry name" value="Flagellar protein flit"/>
    <property type="match status" value="1"/>
</dbReference>
<gene>
    <name evidence="7" type="ORF">DN062_17110</name>
</gene>
<evidence type="ECO:0000256" key="2">
    <source>
        <dbReference type="ARBA" id="ARBA00022490"/>
    </source>
</evidence>
<evidence type="ECO:0000313" key="7">
    <source>
        <dbReference type="EMBL" id="RAU16651.1"/>
    </source>
</evidence>
<evidence type="ECO:0000256" key="6">
    <source>
        <dbReference type="SAM" id="Coils"/>
    </source>
</evidence>
<dbReference type="EMBL" id="QKRX01000019">
    <property type="protein sequence ID" value="RAU16651.1"/>
    <property type="molecule type" value="Genomic_DNA"/>
</dbReference>
<dbReference type="InterPro" id="IPR008622">
    <property type="entry name" value="FliT"/>
</dbReference>
<evidence type="ECO:0000256" key="3">
    <source>
        <dbReference type="ARBA" id="ARBA00022795"/>
    </source>
</evidence>
<feature type="coiled-coil region" evidence="6">
    <location>
        <begin position="29"/>
        <end position="99"/>
    </location>
</feature>
<accession>A0A364NI02</accession>
<keyword evidence="6" id="KW-0175">Coiled coil</keyword>
<keyword evidence="2" id="KW-0963">Cytoplasm</keyword>
<dbReference type="OrthoDB" id="6119394at2"/>
<proteinExistence type="predicted"/>
<dbReference type="GO" id="GO:0044781">
    <property type="term" value="P:bacterial-type flagellum organization"/>
    <property type="evidence" value="ECO:0007669"/>
    <property type="project" value="UniProtKB-KW"/>
</dbReference>
<keyword evidence="8" id="KW-1185">Reference proteome</keyword>
<organism evidence="7 8">
    <name type="scientific">Nitrincola tibetensis</name>
    <dbReference type="NCBI Taxonomy" id="2219697"/>
    <lineage>
        <taxon>Bacteria</taxon>
        <taxon>Pseudomonadati</taxon>
        <taxon>Pseudomonadota</taxon>
        <taxon>Gammaproteobacteria</taxon>
        <taxon>Oceanospirillales</taxon>
        <taxon>Oceanospirillaceae</taxon>
        <taxon>Nitrincola</taxon>
    </lineage>
</organism>
<evidence type="ECO:0000256" key="4">
    <source>
        <dbReference type="ARBA" id="ARBA00023186"/>
    </source>
</evidence>
<protein>
    <recommendedName>
        <fullName evidence="5">Flagellar protein FliT</fullName>
    </recommendedName>
</protein>